<feature type="domain" description="G-protein coupled receptors family 1 profile" evidence="10">
    <location>
        <begin position="43"/>
        <end position="336"/>
    </location>
</feature>
<keyword evidence="6 8" id="KW-0675">Receptor</keyword>
<comment type="similarity">
    <text evidence="8">Belongs to the G-protein coupled receptor 1 family.</text>
</comment>
<comment type="caution">
    <text evidence="11">The sequence shown here is derived from an EMBL/GenBank/DDBJ whole genome shotgun (WGS) entry which is preliminary data.</text>
</comment>
<dbReference type="PANTHER" id="PTHR24238">
    <property type="entry name" value="G-PROTEIN COUPLED RECEPTOR"/>
    <property type="match status" value="1"/>
</dbReference>
<feature type="transmembrane region" description="Helical" evidence="9">
    <location>
        <begin position="26"/>
        <end position="51"/>
    </location>
</feature>
<keyword evidence="7 8" id="KW-0807">Transducer</keyword>
<feature type="transmembrane region" description="Helical" evidence="9">
    <location>
        <begin position="63"/>
        <end position="88"/>
    </location>
</feature>
<feature type="transmembrane region" description="Helical" evidence="9">
    <location>
        <begin position="108"/>
        <end position="125"/>
    </location>
</feature>
<evidence type="ECO:0000256" key="5">
    <source>
        <dbReference type="ARBA" id="ARBA00023136"/>
    </source>
</evidence>
<dbReference type="PROSITE" id="PS50262">
    <property type="entry name" value="G_PROTEIN_RECEP_F1_2"/>
    <property type="match status" value="1"/>
</dbReference>
<reference evidence="11 12" key="1">
    <citation type="journal article" date="2017" name="Nat. Ecol. Evol.">
        <title>Scallop genome provides insights into evolution of bilaterian karyotype and development.</title>
        <authorList>
            <person name="Wang S."/>
            <person name="Zhang J."/>
            <person name="Jiao W."/>
            <person name="Li J."/>
            <person name="Xun X."/>
            <person name="Sun Y."/>
            <person name="Guo X."/>
            <person name="Huan P."/>
            <person name="Dong B."/>
            <person name="Zhang L."/>
            <person name="Hu X."/>
            <person name="Sun X."/>
            <person name="Wang J."/>
            <person name="Zhao C."/>
            <person name="Wang Y."/>
            <person name="Wang D."/>
            <person name="Huang X."/>
            <person name="Wang R."/>
            <person name="Lv J."/>
            <person name="Li Y."/>
            <person name="Zhang Z."/>
            <person name="Liu B."/>
            <person name="Lu W."/>
            <person name="Hui Y."/>
            <person name="Liang J."/>
            <person name="Zhou Z."/>
            <person name="Hou R."/>
            <person name="Li X."/>
            <person name="Liu Y."/>
            <person name="Li H."/>
            <person name="Ning X."/>
            <person name="Lin Y."/>
            <person name="Zhao L."/>
            <person name="Xing Q."/>
            <person name="Dou J."/>
            <person name="Li Y."/>
            <person name="Mao J."/>
            <person name="Guo H."/>
            <person name="Dou H."/>
            <person name="Li T."/>
            <person name="Mu C."/>
            <person name="Jiang W."/>
            <person name="Fu Q."/>
            <person name="Fu X."/>
            <person name="Miao Y."/>
            <person name="Liu J."/>
            <person name="Yu Q."/>
            <person name="Li R."/>
            <person name="Liao H."/>
            <person name="Li X."/>
            <person name="Kong Y."/>
            <person name="Jiang Z."/>
            <person name="Chourrout D."/>
            <person name="Li R."/>
            <person name="Bao Z."/>
        </authorList>
    </citation>
    <scope>NUCLEOTIDE SEQUENCE [LARGE SCALE GENOMIC DNA]</scope>
    <source>
        <strain evidence="11 12">PY_sf001</strain>
    </source>
</reference>
<evidence type="ECO:0000256" key="7">
    <source>
        <dbReference type="ARBA" id="ARBA00023224"/>
    </source>
</evidence>
<dbReference type="CDD" id="cd00637">
    <property type="entry name" value="7tm_classA_rhodopsin-like"/>
    <property type="match status" value="1"/>
</dbReference>
<dbReference type="Gene3D" id="1.20.1070.10">
    <property type="entry name" value="Rhodopsin 7-helix transmembrane proteins"/>
    <property type="match status" value="1"/>
</dbReference>
<keyword evidence="4 8" id="KW-0297">G-protein coupled receptor</keyword>
<keyword evidence="2 8" id="KW-0812">Transmembrane</keyword>
<dbReference type="OrthoDB" id="6130499at2759"/>
<dbReference type="AlphaFoldDB" id="A0A210QB98"/>
<evidence type="ECO:0000259" key="10">
    <source>
        <dbReference type="PROSITE" id="PS50262"/>
    </source>
</evidence>
<evidence type="ECO:0000256" key="2">
    <source>
        <dbReference type="ARBA" id="ARBA00022692"/>
    </source>
</evidence>
<comment type="subcellular location">
    <subcellularLocation>
        <location evidence="1">Membrane</location>
        <topology evidence="1">Multi-pass membrane protein</topology>
    </subcellularLocation>
</comment>
<evidence type="ECO:0000256" key="4">
    <source>
        <dbReference type="ARBA" id="ARBA00023040"/>
    </source>
</evidence>
<feature type="transmembrane region" description="Helical" evidence="9">
    <location>
        <begin position="145"/>
        <end position="165"/>
    </location>
</feature>
<keyword evidence="3 9" id="KW-1133">Transmembrane helix</keyword>
<dbReference type="PROSITE" id="PS00237">
    <property type="entry name" value="G_PROTEIN_RECEP_F1_1"/>
    <property type="match status" value="1"/>
</dbReference>
<evidence type="ECO:0000256" key="3">
    <source>
        <dbReference type="ARBA" id="ARBA00022989"/>
    </source>
</evidence>
<feature type="transmembrane region" description="Helical" evidence="9">
    <location>
        <begin position="197"/>
        <end position="222"/>
    </location>
</feature>
<sequence length="363" mass="41071">MFDNGTAMLARTALLDQWNIDLRTTLMPIIILLLIYLLIGTCGNTIVIYIYKFRFREYNEDRYFIPVLAMVDLFASVVCPTGEIISYFNPVKYTNCVVCKFFQTMEHFASGYSAILLTVVAINRYRAICRPLKPRFTIRTRRAMLLGTFVFVACLVIPSVVTNGIKMVDHTALNVTGSRCTTITVRGSSTFPLAYNILLMTACVSNLVVLCVLYTLVIRALFQQARNRTSQMLASVTVISSSSACQRNESRQNHRNSITSSGQMSLDTLKLAANRLTVMFCIVTSVYVICFIPTLIVMVLISLDNSWLTKSQSQIAGLRFVRNMFMINNIVNPIIYGIFDKKIRDEIIKIVKGRIKCHFNQNT</sequence>
<dbReference type="GO" id="GO:0004930">
    <property type="term" value="F:G protein-coupled receptor activity"/>
    <property type="evidence" value="ECO:0007669"/>
    <property type="project" value="UniProtKB-KW"/>
</dbReference>
<dbReference type="InterPro" id="IPR017452">
    <property type="entry name" value="GPCR_Rhodpsn_7TM"/>
</dbReference>
<dbReference type="PRINTS" id="PR00237">
    <property type="entry name" value="GPCRRHODOPSN"/>
</dbReference>
<organism evidence="11 12">
    <name type="scientific">Mizuhopecten yessoensis</name>
    <name type="common">Japanese scallop</name>
    <name type="synonym">Patinopecten yessoensis</name>
    <dbReference type="NCBI Taxonomy" id="6573"/>
    <lineage>
        <taxon>Eukaryota</taxon>
        <taxon>Metazoa</taxon>
        <taxon>Spiralia</taxon>
        <taxon>Lophotrochozoa</taxon>
        <taxon>Mollusca</taxon>
        <taxon>Bivalvia</taxon>
        <taxon>Autobranchia</taxon>
        <taxon>Pteriomorphia</taxon>
        <taxon>Pectinida</taxon>
        <taxon>Pectinoidea</taxon>
        <taxon>Pectinidae</taxon>
        <taxon>Mizuhopecten</taxon>
    </lineage>
</organism>
<dbReference type="Proteomes" id="UP000242188">
    <property type="component" value="Unassembled WGS sequence"/>
</dbReference>
<feature type="transmembrane region" description="Helical" evidence="9">
    <location>
        <begin position="276"/>
        <end position="300"/>
    </location>
</feature>
<evidence type="ECO:0000313" key="11">
    <source>
        <dbReference type="EMBL" id="OWF46008.1"/>
    </source>
</evidence>
<feature type="transmembrane region" description="Helical" evidence="9">
    <location>
        <begin position="320"/>
        <end position="339"/>
    </location>
</feature>
<proteinExistence type="inferred from homology"/>
<protein>
    <submittedName>
        <fullName evidence="11">Orexin receptor type 2</fullName>
    </submittedName>
</protein>
<evidence type="ECO:0000256" key="1">
    <source>
        <dbReference type="ARBA" id="ARBA00004141"/>
    </source>
</evidence>
<name>A0A210QB98_MIZYE</name>
<evidence type="ECO:0000313" key="12">
    <source>
        <dbReference type="Proteomes" id="UP000242188"/>
    </source>
</evidence>
<evidence type="ECO:0000256" key="8">
    <source>
        <dbReference type="RuleBase" id="RU000688"/>
    </source>
</evidence>
<dbReference type="Pfam" id="PF00001">
    <property type="entry name" value="7tm_1"/>
    <property type="match status" value="1"/>
</dbReference>
<gene>
    <name evidence="11" type="ORF">KP79_PYT10201</name>
</gene>
<keyword evidence="12" id="KW-1185">Reference proteome</keyword>
<dbReference type="InterPro" id="IPR000276">
    <property type="entry name" value="GPCR_Rhodpsn"/>
</dbReference>
<dbReference type="EMBL" id="NEDP02004317">
    <property type="protein sequence ID" value="OWF46008.1"/>
    <property type="molecule type" value="Genomic_DNA"/>
</dbReference>
<accession>A0A210QB98</accession>
<dbReference type="GO" id="GO:0016020">
    <property type="term" value="C:membrane"/>
    <property type="evidence" value="ECO:0007669"/>
    <property type="project" value="UniProtKB-SubCell"/>
</dbReference>
<evidence type="ECO:0000256" key="9">
    <source>
        <dbReference type="SAM" id="Phobius"/>
    </source>
</evidence>
<evidence type="ECO:0000256" key="6">
    <source>
        <dbReference type="ARBA" id="ARBA00023170"/>
    </source>
</evidence>
<dbReference type="SUPFAM" id="SSF81321">
    <property type="entry name" value="Family A G protein-coupled receptor-like"/>
    <property type="match status" value="1"/>
</dbReference>
<keyword evidence="5 9" id="KW-0472">Membrane</keyword>